<feature type="non-terminal residue" evidence="1">
    <location>
        <position position="1"/>
    </location>
</feature>
<dbReference type="Proteomes" id="UP000708208">
    <property type="component" value="Unassembled WGS sequence"/>
</dbReference>
<evidence type="ECO:0000313" key="1">
    <source>
        <dbReference type="EMBL" id="CAG7823347.1"/>
    </source>
</evidence>
<dbReference type="EMBL" id="CAJVCH010529164">
    <property type="protein sequence ID" value="CAG7823347.1"/>
    <property type="molecule type" value="Genomic_DNA"/>
</dbReference>
<reference evidence="1" key="1">
    <citation type="submission" date="2021-06" db="EMBL/GenBank/DDBJ databases">
        <authorList>
            <person name="Hodson N. C."/>
            <person name="Mongue J. A."/>
            <person name="Jaron S. K."/>
        </authorList>
    </citation>
    <scope>NUCLEOTIDE SEQUENCE</scope>
</reference>
<sequence length="20" mass="2414">ENILLLRNCPEEILRSDEKE</sequence>
<organism evidence="1 2">
    <name type="scientific">Allacma fusca</name>
    <dbReference type="NCBI Taxonomy" id="39272"/>
    <lineage>
        <taxon>Eukaryota</taxon>
        <taxon>Metazoa</taxon>
        <taxon>Ecdysozoa</taxon>
        <taxon>Arthropoda</taxon>
        <taxon>Hexapoda</taxon>
        <taxon>Collembola</taxon>
        <taxon>Symphypleona</taxon>
        <taxon>Sminthuridae</taxon>
        <taxon>Allacma</taxon>
    </lineage>
</organism>
<gene>
    <name evidence="1" type="ORF">AFUS01_LOCUS33569</name>
</gene>
<proteinExistence type="predicted"/>
<evidence type="ECO:0000313" key="2">
    <source>
        <dbReference type="Proteomes" id="UP000708208"/>
    </source>
</evidence>
<comment type="caution">
    <text evidence="1">The sequence shown here is derived from an EMBL/GenBank/DDBJ whole genome shotgun (WGS) entry which is preliminary data.</text>
</comment>
<accession>A0A8J2PC99</accession>
<dbReference type="AlphaFoldDB" id="A0A8J2PC99"/>
<keyword evidence="2" id="KW-1185">Reference proteome</keyword>
<name>A0A8J2PC99_9HEXA</name>
<protein>
    <submittedName>
        <fullName evidence="1">Uncharacterized protein</fullName>
    </submittedName>
</protein>